<proteinExistence type="predicted"/>
<dbReference type="Proteomes" id="UP000230292">
    <property type="component" value="Unassembled WGS sequence"/>
</dbReference>
<organism evidence="1 2">
    <name type="scientific">Candidatus Kerfeldbacteria bacterium CG15_BIG_FIL_POST_REV_8_21_14_020_45_12</name>
    <dbReference type="NCBI Taxonomy" id="2014247"/>
    <lineage>
        <taxon>Bacteria</taxon>
        <taxon>Candidatus Kerfeldiibacteriota</taxon>
    </lineage>
</organism>
<evidence type="ECO:0000313" key="1">
    <source>
        <dbReference type="EMBL" id="PIW36702.1"/>
    </source>
</evidence>
<gene>
    <name evidence="1" type="ORF">COW24_04020</name>
</gene>
<evidence type="ECO:0000313" key="2">
    <source>
        <dbReference type="Proteomes" id="UP000230292"/>
    </source>
</evidence>
<protein>
    <submittedName>
        <fullName evidence="1">Uncharacterized protein</fullName>
    </submittedName>
</protein>
<name>A0A2M7H399_9BACT</name>
<dbReference type="EMBL" id="PFGC01000042">
    <property type="protein sequence ID" value="PIW36702.1"/>
    <property type="molecule type" value="Genomic_DNA"/>
</dbReference>
<comment type="caution">
    <text evidence="1">The sequence shown here is derived from an EMBL/GenBank/DDBJ whole genome shotgun (WGS) entry which is preliminary data.</text>
</comment>
<reference evidence="1 2" key="1">
    <citation type="submission" date="2017-09" db="EMBL/GenBank/DDBJ databases">
        <title>Depth-based differentiation of microbial function through sediment-hosted aquifers and enrichment of novel symbionts in the deep terrestrial subsurface.</title>
        <authorList>
            <person name="Probst A.J."/>
            <person name="Ladd B."/>
            <person name="Jarett J.K."/>
            <person name="Geller-Mcgrath D.E."/>
            <person name="Sieber C.M."/>
            <person name="Emerson J.B."/>
            <person name="Anantharaman K."/>
            <person name="Thomas B.C."/>
            <person name="Malmstrom R."/>
            <person name="Stieglmeier M."/>
            <person name="Klingl A."/>
            <person name="Woyke T."/>
            <person name="Ryan C.M."/>
            <person name="Banfield J.F."/>
        </authorList>
    </citation>
    <scope>NUCLEOTIDE SEQUENCE [LARGE SCALE GENOMIC DNA]</scope>
    <source>
        <strain evidence="1">CG15_BIG_FIL_POST_REV_8_21_14_020_45_12</strain>
    </source>
</reference>
<accession>A0A2M7H399</accession>
<dbReference type="AlphaFoldDB" id="A0A2M7H399"/>
<sequence length="80" mass="9538">MNIHFSSTPGEAEVTYHLVAGEGISEEELKRLYRGLHSSEELRVEILEIPRGEFRAVKLSDDRYYHIYRESEWTFELRHK</sequence>